<proteinExistence type="predicted"/>
<accession>A0ABN1M4C4</accession>
<evidence type="ECO:0000256" key="5">
    <source>
        <dbReference type="ARBA" id="ARBA00023136"/>
    </source>
</evidence>
<feature type="transmembrane region" description="Helical" evidence="6">
    <location>
        <begin position="30"/>
        <end position="51"/>
    </location>
</feature>
<feature type="transmembrane region" description="Helical" evidence="6">
    <location>
        <begin position="57"/>
        <end position="81"/>
    </location>
</feature>
<evidence type="ECO:0000256" key="3">
    <source>
        <dbReference type="ARBA" id="ARBA00022692"/>
    </source>
</evidence>
<reference evidence="7 8" key="1">
    <citation type="journal article" date="2019" name="Int. J. Syst. Evol. Microbiol.">
        <title>The Global Catalogue of Microorganisms (GCM) 10K type strain sequencing project: providing services to taxonomists for standard genome sequencing and annotation.</title>
        <authorList>
            <consortium name="The Broad Institute Genomics Platform"/>
            <consortium name="The Broad Institute Genome Sequencing Center for Infectious Disease"/>
            <person name="Wu L."/>
            <person name="Ma J."/>
        </authorList>
    </citation>
    <scope>NUCLEOTIDE SEQUENCE [LARGE SCALE GENOMIC DNA]</scope>
    <source>
        <strain evidence="7 8">JCM 15910</strain>
    </source>
</reference>
<feature type="transmembrane region" description="Helical" evidence="6">
    <location>
        <begin position="164"/>
        <end position="185"/>
    </location>
</feature>
<keyword evidence="4 6" id="KW-1133">Transmembrane helix</keyword>
<comment type="caution">
    <text evidence="7">The sequence shown here is derived from an EMBL/GenBank/DDBJ whole genome shotgun (WGS) entry which is preliminary data.</text>
</comment>
<sequence length="438" mass="45778">MSDPLAMNPVKRLLRRFGDAQWKVSAQKLLGANLLAQIINLVFIPVLTRIYPPTDYAVLATLMAVSVILSLVAALGFDYAVPIVDDDDEATCLTQAGACSAIGVAAAVSLAAIAVPTERLAPVLGDRLAATVPWAIGLIVLSASLSTTLEALQIRHRRVDVIGWARVAQACVGVTAQIGLGLAGAGAAGLVIGYGLFLLTPAVVHIAYLAATRQLRLHGPKRVWEAAATNRKYLHYTAPEALFNALSVHGPFMIISYFGSNPVIAAHLSLGLRLLQAPSFLVAKIGSQLVQGSARDWHAGGSLADNSRKITLGLGAIGVVAGVPTIILAPLLATPVFGPEWTGVGWVIAMLVPGVVLHMVSFPLIPVAYLKGQNAGIMILTASAAVFRNGLCAIALASGGFATAVAFSGGAIVQYAILTAYLYRLSRAVRQTEHKNVQ</sequence>
<keyword evidence="2" id="KW-1003">Cell membrane</keyword>
<evidence type="ECO:0008006" key="9">
    <source>
        <dbReference type="Google" id="ProtNLM"/>
    </source>
</evidence>
<keyword evidence="3 6" id="KW-0812">Transmembrane</keyword>
<feature type="transmembrane region" description="Helical" evidence="6">
    <location>
        <begin position="93"/>
        <end position="114"/>
    </location>
</feature>
<protein>
    <recommendedName>
        <fullName evidence="9">Polysaccharide biosynthesis protein</fullName>
    </recommendedName>
</protein>
<dbReference type="Proteomes" id="UP001500738">
    <property type="component" value="Unassembled WGS sequence"/>
</dbReference>
<evidence type="ECO:0000313" key="7">
    <source>
        <dbReference type="EMBL" id="GAA0864128.1"/>
    </source>
</evidence>
<evidence type="ECO:0000256" key="6">
    <source>
        <dbReference type="SAM" id="Phobius"/>
    </source>
</evidence>
<keyword evidence="8" id="KW-1185">Reference proteome</keyword>
<dbReference type="EMBL" id="BAAAFE010000007">
    <property type="protein sequence ID" value="GAA0864128.1"/>
    <property type="molecule type" value="Genomic_DNA"/>
</dbReference>
<feature type="transmembrane region" description="Helical" evidence="6">
    <location>
        <begin position="344"/>
        <end position="365"/>
    </location>
</feature>
<dbReference type="InterPro" id="IPR050833">
    <property type="entry name" value="Poly_Biosynth_Transport"/>
</dbReference>
<feature type="transmembrane region" description="Helical" evidence="6">
    <location>
        <begin position="312"/>
        <end position="332"/>
    </location>
</feature>
<dbReference type="PANTHER" id="PTHR30250:SF28">
    <property type="entry name" value="POLYSACCHARIDE BIOSYNTHESIS PROTEIN"/>
    <property type="match status" value="1"/>
</dbReference>
<gene>
    <name evidence="7" type="ORF">GCM10009115_17410</name>
</gene>
<dbReference type="PANTHER" id="PTHR30250">
    <property type="entry name" value="PST FAMILY PREDICTED COLANIC ACID TRANSPORTER"/>
    <property type="match status" value="1"/>
</dbReference>
<evidence type="ECO:0000313" key="8">
    <source>
        <dbReference type="Proteomes" id="UP001500738"/>
    </source>
</evidence>
<comment type="subcellular location">
    <subcellularLocation>
        <location evidence="1">Cell membrane</location>
        <topology evidence="1">Multi-pass membrane protein</topology>
    </subcellularLocation>
</comment>
<feature type="transmembrane region" description="Helical" evidence="6">
    <location>
        <begin position="404"/>
        <end position="423"/>
    </location>
</feature>
<evidence type="ECO:0000256" key="1">
    <source>
        <dbReference type="ARBA" id="ARBA00004651"/>
    </source>
</evidence>
<dbReference type="Pfam" id="PF01943">
    <property type="entry name" value="Polysacc_synt"/>
    <property type="match status" value="1"/>
</dbReference>
<dbReference type="RefSeq" id="WP_215353280.1">
    <property type="nucleotide sequence ID" value="NZ_BAAAFE010000007.1"/>
</dbReference>
<dbReference type="InterPro" id="IPR002797">
    <property type="entry name" value="Polysacc_synth"/>
</dbReference>
<feature type="transmembrane region" description="Helical" evidence="6">
    <location>
        <begin position="191"/>
        <end position="211"/>
    </location>
</feature>
<organism evidence="7 8">
    <name type="scientific">Sphingopyxis soli</name>
    <dbReference type="NCBI Taxonomy" id="592051"/>
    <lineage>
        <taxon>Bacteria</taxon>
        <taxon>Pseudomonadati</taxon>
        <taxon>Pseudomonadota</taxon>
        <taxon>Alphaproteobacteria</taxon>
        <taxon>Sphingomonadales</taxon>
        <taxon>Sphingomonadaceae</taxon>
        <taxon>Sphingopyxis</taxon>
    </lineage>
</organism>
<evidence type="ECO:0000256" key="4">
    <source>
        <dbReference type="ARBA" id="ARBA00022989"/>
    </source>
</evidence>
<evidence type="ECO:0000256" key="2">
    <source>
        <dbReference type="ARBA" id="ARBA00022475"/>
    </source>
</evidence>
<feature type="transmembrane region" description="Helical" evidence="6">
    <location>
        <begin position="134"/>
        <end position="152"/>
    </location>
</feature>
<feature type="transmembrane region" description="Helical" evidence="6">
    <location>
        <begin position="377"/>
        <end position="398"/>
    </location>
</feature>
<keyword evidence="5 6" id="KW-0472">Membrane</keyword>
<name>A0ABN1M4C4_9SPHN</name>